<feature type="domain" description="Hydantoinase A/oxoprolinase" evidence="1">
    <location>
        <begin position="205"/>
        <end position="492"/>
    </location>
</feature>
<dbReference type="InterPro" id="IPR008040">
    <property type="entry name" value="Hydant_A_N"/>
</dbReference>
<dbReference type="Pfam" id="PF05378">
    <property type="entry name" value="Hydant_A_N"/>
    <property type="match status" value="1"/>
</dbReference>
<name>A0A252F2H7_9FIRM</name>
<dbReference type="Pfam" id="PF19278">
    <property type="entry name" value="Hydant_A_C"/>
    <property type="match status" value="1"/>
</dbReference>
<dbReference type="EMBL" id="NHOC01000009">
    <property type="protein sequence ID" value="OUM19932.1"/>
    <property type="molecule type" value="Genomic_DNA"/>
</dbReference>
<dbReference type="SUPFAM" id="SSF53067">
    <property type="entry name" value="Actin-like ATPase domain"/>
    <property type="match status" value="1"/>
</dbReference>
<dbReference type="GO" id="GO:0005829">
    <property type="term" value="C:cytosol"/>
    <property type="evidence" value="ECO:0007669"/>
    <property type="project" value="TreeGrafter"/>
</dbReference>
<evidence type="ECO:0008006" key="6">
    <source>
        <dbReference type="Google" id="ProtNLM"/>
    </source>
</evidence>
<dbReference type="PANTHER" id="PTHR11365">
    <property type="entry name" value="5-OXOPROLINASE RELATED"/>
    <property type="match status" value="1"/>
</dbReference>
<proteinExistence type="predicted"/>
<evidence type="ECO:0000313" key="5">
    <source>
        <dbReference type="Proteomes" id="UP000194903"/>
    </source>
</evidence>
<gene>
    <name evidence="4" type="ORF">CBW42_10660</name>
</gene>
<dbReference type="InterPro" id="IPR043129">
    <property type="entry name" value="ATPase_NBD"/>
</dbReference>
<dbReference type="PANTHER" id="PTHR11365:SF23">
    <property type="entry name" value="HYPOTHETICAL 5-OXOPROLINASE (EUROFUNG)-RELATED"/>
    <property type="match status" value="1"/>
</dbReference>
<comment type="caution">
    <text evidence="4">The sequence shown here is derived from an EMBL/GenBank/DDBJ whole genome shotgun (WGS) entry which is preliminary data.</text>
</comment>
<feature type="domain" description="Acetophenone carboxylase-like C-terminal" evidence="3">
    <location>
        <begin position="509"/>
        <end position="678"/>
    </location>
</feature>
<protein>
    <recommendedName>
        <fullName evidence="6">Methylhydantoinase</fullName>
    </recommendedName>
</protein>
<organism evidence="4 5">
    <name type="scientific">Butyricicoccus porcorum</name>
    <dbReference type="NCBI Taxonomy" id="1945634"/>
    <lineage>
        <taxon>Bacteria</taxon>
        <taxon>Bacillati</taxon>
        <taxon>Bacillota</taxon>
        <taxon>Clostridia</taxon>
        <taxon>Eubacteriales</taxon>
        <taxon>Butyricicoccaceae</taxon>
        <taxon>Butyricicoccus</taxon>
    </lineage>
</organism>
<sequence length="695" mass="76388">MKRMGVDVGGTFTDFIYVDDNGKIDVYKTSTTPHDPSIGMMEGINAICDKLNIKHEEIDEIFHGTTIATNMVLEHKGARAGMITTKGYRDIIHIARHKRPTNFSIVEDIPWQKYPVCQRRDRYGVSERVVAPDGAELIPLDEEEVRQAVRKMKADKVEAIAVCFLFSFLNPAHEQRVKEIIKEEYPEVYISLSSEVLPQFREYERFTTTGLNAYIGPTTAKYIKQLQQTLKEQGYRAKVHLMQSFGGVASAESAQEKPVNLLLSGPVGGVLGAIWTTKLTKINNVITLDIGGTSADISVLADLNPSMKHLLDTKVGGYAAMVPMIDVGTIGAGGGSIAYIDEGGFFRVGPQSAGAVPGPACYDRGGIEPAVSDANIILGRLGTKLLGGRMDIKPELAEKAIMERIGKPLGKDLYEAALGIIDIMNNNMIQEIEKESVRRGFDPREFALFACGGAGSLHACSVARELGMKNVIVPLNPGALCAVGLVNTDLMYDYSKTEMQLSTNVNLDILDKDYAMLEKEAHDRLVEDNMAEEDIVIQRVADCRYEGQGYEMRVPVIGGKVTMETIEKMKESFHTVHKRQFGRSYRDVAVEIVNIRVIGTGKIEDLEPIKIGKGNGHVEDAVIGERQVTFKVNGKPAHMMTKIYDRSLFKAGDDIQGPAIINQMDTTIVIEPDCVGHVNDYGIIVIDINDAGSED</sequence>
<dbReference type="Proteomes" id="UP000194903">
    <property type="component" value="Unassembled WGS sequence"/>
</dbReference>
<evidence type="ECO:0000313" key="4">
    <source>
        <dbReference type="EMBL" id="OUM19932.1"/>
    </source>
</evidence>
<dbReference type="AlphaFoldDB" id="A0A252F2H7"/>
<feature type="domain" description="Hydantoinase/oxoprolinase N-terminal" evidence="2">
    <location>
        <begin position="3"/>
        <end position="184"/>
    </location>
</feature>
<dbReference type="GO" id="GO:0006749">
    <property type="term" value="P:glutathione metabolic process"/>
    <property type="evidence" value="ECO:0007669"/>
    <property type="project" value="TreeGrafter"/>
</dbReference>
<dbReference type="InterPro" id="IPR002821">
    <property type="entry name" value="Hydantoinase_A"/>
</dbReference>
<dbReference type="GO" id="GO:0017168">
    <property type="term" value="F:5-oxoprolinase (ATP-hydrolyzing) activity"/>
    <property type="evidence" value="ECO:0007669"/>
    <property type="project" value="TreeGrafter"/>
</dbReference>
<dbReference type="RefSeq" id="WP_087021143.1">
    <property type="nucleotide sequence ID" value="NZ_CP178353.1"/>
</dbReference>
<evidence type="ECO:0000259" key="3">
    <source>
        <dbReference type="Pfam" id="PF19278"/>
    </source>
</evidence>
<dbReference type="InterPro" id="IPR049517">
    <property type="entry name" value="ACX-like_C"/>
</dbReference>
<reference evidence="4 5" key="1">
    <citation type="submission" date="2017-05" db="EMBL/GenBank/DDBJ databases">
        <title>Butyricicoccus porcorum sp. nov. a butyrate-producing bacterium from the swine intestinal tract.</title>
        <authorList>
            <person name="Trachsel J."/>
            <person name="Humphrey S."/>
            <person name="Allen H.K."/>
        </authorList>
    </citation>
    <scope>NUCLEOTIDE SEQUENCE [LARGE SCALE GENOMIC DNA]</scope>
    <source>
        <strain evidence="4">BB10</strain>
    </source>
</reference>
<dbReference type="InterPro" id="IPR045079">
    <property type="entry name" value="Oxoprolinase-like"/>
</dbReference>
<keyword evidence="5" id="KW-1185">Reference proteome</keyword>
<dbReference type="Pfam" id="PF01968">
    <property type="entry name" value="Hydantoinase_A"/>
    <property type="match status" value="1"/>
</dbReference>
<dbReference type="OrthoDB" id="9768323at2"/>
<evidence type="ECO:0000259" key="1">
    <source>
        <dbReference type="Pfam" id="PF01968"/>
    </source>
</evidence>
<accession>A0A252F2H7</accession>
<evidence type="ECO:0000259" key="2">
    <source>
        <dbReference type="Pfam" id="PF05378"/>
    </source>
</evidence>